<protein>
    <submittedName>
        <fullName evidence="2">(salmon louse) hypothetical protein</fullName>
    </submittedName>
</protein>
<dbReference type="AlphaFoldDB" id="A0A7R8HCR8"/>
<feature type="compositionally biased region" description="Polar residues" evidence="1">
    <location>
        <begin position="36"/>
        <end position="46"/>
    </location>
</feature>
<sequence>MEQVGREYNSFKDLFEHKRRLSIKIQETEGAGRVPQGSSKKITTRGSKTDSCIRHTKRLGQHCGFLHDHHSPLLIPRYGAYHTDPKSKKWSSCWTTSEFVFETFRISVDGMSHEIIGHVDINGYRGVRSILFVLEEDYLRRSNVPDFRGQPLVRSVEDL</sequence>
<reference evidence="2" key="1">
    <citation type="submission" date="2021-02" db="EMBL/GenBank/DDBJ databases">
        <authorList>
            <person name="Bekaert M."/>
        </authorList>
    </citation>
    <scope>NUCLEOTIDE SEQUENCE</scope>
    <source>
        <strain evidence="2">IoA-00</strain>
    </source>
</reference>
<organism evidence="2 3">
    <name type="scientific">Lepeophtheirus salmonis</name>
    <name type="common">Salmon louse</name>
    <name type="synonym">Caligus salmonis</name>
    <dbReference type="NCBI Taxonomy" id="72036"/>
    <lineage>
        <taxon>Eukaryota</taxon>
        <taxon>Metazoa</taxon>
        <taxon>Ecdysozoa</taxon>
        <taxon>Arthropoda</taxon>
        <taxon>Crustacea</taxon>
        <taxon>Multicrustacea</taxon>
        <taxon>Hexanauplia</taxon>
        <taxon>Copepoda</taxon>
        <taxon>Siphonostomatoida</taxon>
        <taxon>Caligidae</taxon>
        <taxon>Lepeophtheirus</taxon>
    </lineage>
</organism>
<dbReference type="Proteomes" id="UP000675881">
    <property type="component" value="Chromosome 7"/>
</dbReference>
<keyword evidence="3" id="KW-1185">Reference proteome</keyword>
<feature type="region of interest" description="Disordered" evidence="1">
    <location>
        <begin position="28"/>
        <end position="47"/>
    </location>
</feature>
<gene>
    <name evidence="2" type="ORF">LSAA_13385</name>
</gene>
<proteinExistence type="predicted"/>
<name>A0A7R8HCR8_LEPSM</name>
<evidence type="ECO:0000313" key="3">
    <source>
        <dbReference type="Proteomes" id="UP000675881"/>
    </source>
</evidence>
<evidence type="ECO:0000256" key="1">
    <source>
        <dbReference type="SAM" id="MobiDB-lite"/>
    </source>
</evidence>
<evidence type="ECO:0000313" key="2">
    <source>
        <dbReference type="EMBL" id="CAF3007248.1"/>
    </source>
</evidence>
<accession>A0A7R8HCR8</accession>
<dbReference type="EMBL" id="HG994586">
    <property type="protein sequence ID" value="CAF3007248.1"/>
    <property type="molecule type" value="Genomic_DNA"/>
</dbReference>